<comment type="caution">
    <text evidence="1">The sequence shown here is derived from an EMBL/GenBank/DDBJ whole genome shotgun (WGS) entry which is preliminary data.</text>
</comment>
<evidence type="ECO:0008006" key="3">
    <source>
        <dbReference type="Google" id="ProtNLM"/>
    </source>
</evidence>
<dbReference type="PANTHER" id="PTHR11008">
    <property type="entry name" value="PROTEIN TAKEOUT-LIKE PROTEIN"/>
    <property type="match status" value="1"/>
</dbReference>
<name>A0A5N4AJL7_PHOPY</name>
<dbReference type="Pfam" id="PF06585">
    <property type="entry name" value="JHBP"/>
    <property type="match status" value="1"/>
</dbReference>
<protein>
    <recommendedName>
        <fullName evidence="3">Lipid-binding serum glycoprotein N-terminal domain-containing protein</fullName>
    </recommendedName>
</protein>
<dbReference type="InterPro" id="IPR010562">
    <property type="entry name" value="Haemolymph_juvenile_hormone-bd"/>
</dbReference>
<dbReference type="EMBL" id="VVIM01000006">
    <property type="protein sequence ID" value="KAB0797517.1"/>
    <property type="molecule type" value="Genomic_DNA"/>
</dbReference>
<dbReference type="SMART" id="SM00700">
    <property type="entry name" value="JHBP"/>
    <property type="match status" value="1"/>
</dbReference>
<reference evidence="1 2" key="1">
    <citation type="journal article" date="2018" name="Elife">
        <title>Firefly genomes illuminate parallel origins of bioluminescence in beetles.</title>
        <authorList>
            <person name="Fallon T.R."/>
            <person name="Lower S.E."/>
            <person name="Chang C.H."/>
            <person name="Bessho-Uehara M."/>
            <person name="Martin G.J."/>
            <person name="Bewick A.J."/>
            <person name="Behringer M."/>
            <person name="Debat H.J."/>
            <person name="Wong I."/>
            <person name="Day J.C."/>
            <person name="Suvorov A."/>
            <person name="Silva C.J."/>
            <person name="Stanger-Hall K.F."/>
            <person name="Hall D.W."/>
            <person name="Schmitz R.J."/>
            <person name="Nelson D.R."/>
            <person name="Lewis S.M."/>
            <person name="Shigenobu S."/>
            <person name="Bybee S.M."/>
            <person name="Larracuente A.M."/>
            <person name="Oba Y."/>
            <person name="Weng J.K."/>
        </authorList>
    </citation>
    <scope>NUCLEOTIDE SEQUENCE [LARGE SCALE GENOMIC DNA]</scope>
    <source>
        <strain evidence="1">1611_PpyrPB1</strain>
        <tissue evidence="1">Whole body</tissue>
    </source>
</reference>
<sequence length="253" mass="28664">MLVMYERYPIMVQQVLTVLTFTLFFCTGNSQLPSDVQKCSITDDDCLKTTIQTVLRHLQNDPSVFHVASVQPMRLSQGVVPAGQVWTFDQYYHDVEMYNHAMSTVTHVESSITNNTLTFAINISNPDVVFKTDYEYKNAFFDGFNVTSKGKVIHHHEGYVGVVQITGDIEGEGDTKHVTITDVAVSFVTSKLTFDYNTADPQFDAWLGKLFADNMESIFNDMKGAYGDFYAYAYNTIIITPIFTTFSYNDLFL</sequence>
<accession>A0A5N4AJL7</accession>
<proteinExistence type="predicted"/>
<evidence type="ECO:0000313" key="1">
    <source>
        <dbReference type="EMBL" id="KAB0797517.1"/>
    </source>
</evidence>
<evidence type="ECO:0000313" key="2">
    <source>
        <dbReference type="Proteomes" id="UP000327044"/>
    </source>
</evidence>
<dbReference type="InterPro" id="IPR038606">
    <property type="entry name" value="To_sf"/>
</dbReference>
<dbReference type="GO" id="GO:0005615">
    <property type="term" value="C:extracellular space"/>
    <property type="evidence" value="ECO:0007669"/>
    <property type="project" value="TreeGrafter"/>
</dbReference>
<dbReference type="Proteomes" id="UP000327044">
    <property type="component" value="Unassembled WGS sequence"/>
</dbReference>
<gene>
    <name evidence="1" type="ORF">PPYR_08510</name>
</gene>
<organism evidence="1 2">
    <name type="scientific">Photinus pyralis</name>
    <name type="common">Common eastern firefly</name>
    <name type="synonym">Lampyris pyralis</name>
    <dbReference type="NCBI Taxonomy" id="7054"/>
    <lineage>
        <taxon>Eukaryota</taxon>
        <taxon>Metazoa</taxon>
        <taxon>Ecdysozoa</taxon>
        <taxon>Arthropoda</taxon>
        <taxon>Hexapoda</taxon>
        <taxon>Insecta</taxon>
        <taxon>Pterygota</taxon>
        <taxon>Neoptera</taxon>
        <taxon>Endopterygota</taxon>
        <taxon>Coleoptera</taxon>
        <taxon>Polyphaga</taxon>
        <taxon>Elateriformia</taxon>
        <taxon>Elateroidea</taxon>
        <taxon>Lampyridae</taxon>
        <taxon>Lampyrinae</taxon>
        <taxon>Photinus</taxon>
    </lineage>
</organism>
<dbReference type="AlphaFoldDB" id="A0A5N4AJL7"/>
<keyword evidence="2" id="KW-1185">Reference proteome</keyword>
<dbReference type="Gene3D" id="3.15.10.30">
    <property type="entry name" value="Haemolymph juvenile hormone binding protein"/>
    <property type="match status" value="1"/>
</dbReference>
<dbReference type="PANTHER" id="PTHR11008:SF32">
    <property type="entry name" value="CIRCADIAN CLOCK-CONTROLLED PROTEIN DAYWAKE-RELATED"/>
    <property type="match status" value="1"/>
</dbReference>
<dbReference type="InParanoid" id="A0A5N4AJL7"/>